<keyword evidence="3 6" id="KW-0812">Transmembrane</keyword>
<sequence length="202" mass="21372">MSPAIFLTGLMTGLSLIVAIGAQNAFVLRQGLRGDHVLAVCLTCALSDAVLIVLGVTSFGRIAQLLPWIDPVMRVAGAAFLIWYGARSLRAAISATGALEAGGGRGPGGLRRTVLACLALTWLNPHVYLDTVVLLGTISTRFTEDRDAFAAGAVTGSFLFFFALGYGAAWLRPVFANPTAWRILEAVIAVVMWSIAAKLLLR</sequence>
<keyword evidence="8" id="KW-1185">Reference proteome</keyword>
<feature type="transmembrane region" description="Helical" evidence="6">
    <location>
        <begin position="183"/>
        <end position="201"/>
    </location>
</feature>
<dbReference type="GO" id="GO:0005886">
    <property type="term" value="C:plasma membrane"/>
    <property type="evidence" value="ECO:0007669"/>
    <property type="project" value="UniProtKB-SubCell"/>
</dbReference>
<keyword evidence="5 6" id="KW-0472">Membrane</keyword>
<dbReference type="RefSeq" id="WP_139598862.1">
    <property type="nucleotide sequence ID" value="NZ_VDDC01000021.1"/>
</dbReference>
<evidence type="ECO:0000313" key="7">
    <source>
        <dbReference type="EMBL" id="TNH38871.1"/>
    </source>
</evidence>
<feature type="transmembrane region" description="Helical" evidence="6">
    <location>
        <begin position="148"/>
        <end position="171"/>
    </location>
</feature>
<evidence type="ECO:0000256" key="4">
    <source>
        <dbReference type="ARBA" id="ARBA00022989"/>
    </source>
</evidence>
<comment type="caution">
    <text evidence="7">The sequence shown here is derived from an EMBL/GenBank/DDBJ whole genome shotgun (WGS) entry which is preliminary data.</text>
</comment>
<evidence type="ECO:0000313" key="8">
    <source>
        <dbReference type="Proteomes" id="UP000304880"/>
    </source>
</evidence>
<dbReference type="Proteomes" id="UP000304880">
    <property type="component" value="Unassembled WGS sequence"/>
</dbReference>
<organism evidence="7 8">
    <name type="scientific">Paracoccus haeundaensis</name>
    <dbReference type="NCBI Taxonomy" id="225362"/>
    <lineage>
        <taxon>Bacteria</taxon>
        <taxon>Pseudomonadati</taxon>
        <taxon>Pseudomonadota</taxon>
        <taxon>Alphaproteobacteria</taxon>
        <taxon>Rhodobacterales</taxon>
        <taxon>Paracoccaceae</taxon>
        <taxon>Paracoccus</taxon>
    </lineage>
</organism>
<evidence type="ECO:0000256" key="1">
    <source>
        <dbReference type="ARBA" id="ARBA00004651"/>
    </source>
</evidence>
<evidence type="ECO:0000256" key="3">
    <source>
        <dbReference type="ARBA" id="ARBA00022692"/>
    </source>
</evidence>
<dbReference type="InterPro" id="IPR001123">
    <property type="entry name" value="LeuE-type"/>
</dbReference>
<name>A0A5C4R548_9RHOB</name>
<reference evidence="7 8" key="1">
    <citation type="submission" date="2019-06" db="EMBL/GenBank/DDBJ databases">
        <authorList>
            <person name="Li J."/>
        </authorList>
    </citation>
    <scope>NUCLEOTIDE SEQUENCE [LARGE SCALE GENOMIC DNA]</scope>
    <source>
        <strain evidence="7 8">CGMCC 1.8012</strain>
    </source>
</reference>
<dbReference type="PANTHER" id="PTHR30086">
    <property type="entry name" value="ARGININE EXPORTER PROTEIN ARGO"/>
    <property type="match status" value="1"/>
</dbReference>
<protein>
    <submittedName>
        <fullName evidence="7">Amino acid transporter</fullName>
    </submittedName>
</protein>
<dbReference type="EMBL" id="VDDC01000021">
    <property type="protein sequence ID" value="TNH38871.1"/>
    <property type="molecule type" value="Genomic_DNA"/>
</dbReference>
<evidence type="ECO:0000256" key="2">
    <source>
        <dbReference type="ARBA" id="ARBA00022475"/>
    </source>
</evidence>
<dbReference type="GO" id="GO:0015171">
    <property type="term" value="F:amino acid transmembrane transporter activity"/>
    <property type="evidence" value="ECO:0007669"/>
    <property type="project" value="TreeGrafter"/>
</dbReference>
<accession>A0A5C4R548</accession>
<feature type="transmembrane region" description="Helical" evidence="6">
    <location>
        <begin position="37"/>
        <end position="60"/>
    </location>
</feature>
<evidence type="ECO:0000256" key="5">
    <source>
        <dbReference type="ARBA" id="ARBA00023136"/>
    </source>
</evidence>
<dbReference type="PANTHER" id="PTHR30086:SF20">
    <property type="entry name" value="ARGININE EXPORTER PROTEIN ARGO-RELATED"/>
    <property type="match status" value="1"/>
</dbReference>
<keyword evidence="2" id="KW-1003">Cell membrane</keyword>
<dbReference type="AlphaFoldDB" id="A0A5C4R548"/>
<dbReference type="Pfam" id="PF01810">
    <property type="entry name" value="LysE"/>
    <property type="match status" value="1"/>
</dbReference>
<feature type="transmembrane region" description="Helical" evidence="6">
    <location>
        <begin position="72"/>
        <end position="93"/>
    </location>
</feature>
<proteinExistence type="predicted"/>
<keyword evidence="4 6" id="KW-1133">Transmembrane helix</keyword>
<gene>
    <name evidence="7" type="ORF">FHD67_12490</name>
</gene>
<comment type="subcellular location">
    <subcellularLocation>
        <location evidence="1">Cell membrane</location>
        <topology evidence="1">Multi-pass membrane protein</topology>
    </subcellularLocation>
</comment>
<evidence type="ECO:0000256" key="6">
    <source>
        <dbReference type="SAM" id="Phobius"/>
    </source>
</evidence>